<gene>
    <name evidence="11 13" type="ORF">CBG01227</name>
    <name evidence="11" type="ORF">CBG_01227</name>
</gene>
<dbReference type="PROSITE" id="PS51843">
    <property type="entry name" value="NR_LBD"/>
    <property type="match status" value="2"/>
</dbReference>
<organism evidence="11 12">
    <name type="scientific">Caenorhabditis briggsae</name>
    <dbReference type="NCBI Taxonomy" id="6238"/>
    <lineage>
        <taxon>Eukaryota</taxon>
        <taxon>Metazoa</taxon>
        <taxon>Ecdysozoa</taxon>
        <taxon>Nematoda</taxon>
        <taxon>Chromadorea</taxon>
        <taxon>Rhabditida</taxon>
        <taxon>Rhabditina</taxon>
        <taxon>Rhabditomorpha</taxon>
        <taxon>Rhabditoidea</taxon>
        <taxon>Rhabditidae</taxon>
        <taxon>Peloderinae</taxon>
        <taxon>Caenorhabditis</taxon>
    </lineage>
</organism>
<dbReference type="Proteomes" id="UP000008549">
    <property type="component" value="Unassembled WGS sequence"/>
</dbReference>
<keyword evidence="9" id="KW-0539">Nucleus</keyword>
<dbReference type="InterPro" id="IPR035500">
    <property type="entry name" value="NHR-like_dom_sf"/>
</dbReference>
<dbReference type="InterPro" id="IPR000536">
    <property type="entry name" value="Nucl_hrmn_rcpt_lig-bd"/>
</dbReference>
<keyword evidence="8" id="KW-0675">Receptor</keyword>
<dbReference type="CTD" id="8577989"/>
<dbReference type="WormBase" id="CBG01227">
    <property type="protein sequence ID" value="CBP49289"/>
    <property type="gene ID" value="WBGene00024493"/>
</dbReference>
<dbReference type="AlphaFoldDB" id="A8WPW3"/>
<dbReference type="InterPro" id="IPR001628">
    <property type="entry name" value="Znf_hrmn_rcpt"/>
</dbReference>
<evidence type="ECO:0000256" key="4">
    <source>
        <dbReference type="ARBA" id="ARBA00022833"/>
    </source>
</evidence>
<name>A8WPW3_CAEBR</name>
<dbReference type="Pfam" id="PF00104">
    <property type="entry name" value="Hormone_recep"/>
    <property type="match status" value="3"/>
</dbReference>
<dbReference type="GO" id="GO:0008270">
    <property type="term" value="F:zinc ion binding"/>
    <property type="evidence" value="ECO:0007669"/>
    <property type="project" value="UniProtKB-KW"/>
</dbReference>
<dbReference type="SUPFAM" id="SSF57716">
    <property type="entry name" value="Glucocorticoid receptor-like (DNA-binding domain)"/>
    <property type="match status" value="2"/>
</dbReference>
<dbReference type="SMART" id="SM00430">
    <property type="entry name" value="HOLI"/>
    <property type="match status" value="2"/>
</dbReference>
<reference evidence="11 12" key="2">
    <citation type="journal article" date="2011" name="PLoS Genet.">
        <title>Caenorhabditis briggsae recombinant inbred line genotypes reveal inter-strain incompatibility and the evolution of recombination.</title>
        <authorList>
            <person name="Ross J.A."/>
            <person name="Koboldt D.C."/>
            <person name="Staisch J.E."/>
            <person name="Chamberlin H.M."/>
            <person name="Gupta B.P."/>
            <person name="Miller R.D."/>
            <person name="Baird S.E."/>
            <person name="Haag E.S."/>
        </authorList>
    </citation>
    <scope>NUCLEOTIDE SEQUENCE [LARGE SCALE GENOMIC DNA]</scope>
    <source>
        <strain evidence="11 12">AF16</strain>
    </source>
</reference>
<evidence type="ECO:0000256" key="7">
    <source>
        <dbReference type="ARBA" id="ARBA00023163"/>
    </source>
</evidence>
<evidence type="ECO:0000256" key="6">
    <source>
        <dbReference type="ARBA" id="ARBA00023125"/>
    </source>
</evidence>
<evidence type="ECO:0000313" key="11">
    <source>
        <dbReference type="EMBL" id="CAP22521.2"/>
    </source>
</evidence>
<keyword evidence="3" id="KW-0863">Zinc-finger</keyword>
<protein>
    <submittedName>
        <fullName evidence="11">Protein CBG01227</fullName>
    </submittedName>
</protein>
<comment type="similarity">
    <text evidence="1">Belongs to the nuclear hormone receptor family.</text>
</comment>
<dbReference type="InterPro" id="IPR013088">
    <property type="entry name" value="Znf_NHR/GATA"/>
</dbReference>
<reference evidence="11 12" key="1">
    <citation type="journal article" date="2003" name="PLoS Biol.">
        <title>The genome sequence of Caenorhabditis briggsae: a platform for comparative genomics.</title>
        <authorList>
            <person name="Stein L.D."/>
            <person name="Bao Z."/>
            <person name="Blasiar D."/>
            <person name="Blumenthal T."/>
            <person name="Brent M.R."/>
            <person name="Chen N."/>
            <person name="Chinwalla A."/>
            <person name="Clarke L."/>
            <person name="Clee C."/>
            <person name="Coghlan A."/>
            <person name="Coulson A."/>
            <person name="D'Eustachio P."/>
            <person name="Fitch D.H."/>
            <person name="Fulton L.A."/>
            <person name="Fulton R.E."/>
            <person name="Griffiths-Jones S."/>
            <person name="Harris T.W."/>
            <person name="Hillier L.W."/>
            <person name="Kamath R."/>
            <person name="Kuwabara P.E."/>
            <person name="Mardis E.R."/>
            <person name="Marra M.A."/>
            <person name="Miner T.L."/>
            <person name="Minx P."/>
            <person name="Mullikin J.C."/>
            <person name="Plumb R.W."/>
            <person name="Rogers J."/>
            <person name="Schein J.E."/>
            <person name="Sohrmann M."/>
            <person name="Spieth J."/>
            <person name="Stajich J.E."/>
            <person name="Wei C."/>
            <person name="Willey D."/>
            <person name="Wilson R.K."/>
            <person name="Durbin R."/>
            <person name="Waterston R.H."/>
        </authorList>
    </citation>
    <scope>NUCLEOTIDE SEQUENCE [LARGE SCALE GENOMIC DNA]</scope>
    <source>
        <strain evidence="11 12">AF16</strain>
    </source>
</reference>
<dbReference type="InterPro" id="IPR051152">
    <property type="entry name" value="C.elegans_Orphan_NR"/>
</dbReference>
<dbReference type="RefSeq" id="XP_045091779.1">
    <property type="nucleotide sequence ID" value="XM_045236952.1"/>
</dbReference>
<keyword evidence="7" id="KW-0804">Transcription</keyword>
<dbReference type="KEGG" id="cbr:CBG_01227"/>
<dbReference type="Gene3D" id="1.10.565.10">
    <property type="entry name" value="Retinoid X Receptor"/>
    <property type="match status" value="2"/>
</dbReference>
<sequence>MEHILKSGRVEPAQPFSGAFALGFTRGGQKARPSSCECFENRSFVETCFLQRFPATVRRFERFYTDHEPTIKLRFEFQYGNQLIPTSPSSYLGRPEFLMFCDPRPSNLITFIDVHKLISEALRLLNSGCESPLIAETQLEKLSLGVNFLKLDSENMKFFRKFGRVEFIDVVEYYFISVIKWIMRFDKFQLLERDVQMKLLNSIWHVFMKFHTCSSTATFRRVYKNSKPYKKFFRNVCMDKDRASFDTTWISDLPKEYASICLCRPCRLRKCLKFGMTTKKFQYGNQLIPTSPSSYLGRPEFLIVTSSKFRMRISINRETQLEKLSLGVNFLKLDSENMKFFRKFGRVEFIDVVEYYFISVIKWIMRFDKFQLLERDVQMKLLNSIWHVFMKFHTCSSTATFRRVYKNSKPYKKFFRNVCMDKDRASFDTTWISDLPKEYASMYIKSQRVLEDEVIESLEKLNPTDVELCFMFSQTCFQYAGNRFQKDILKIMDHFQQVLSEDLHFYYTEKMRNSRYAKRLAELLKVNNTMQKVCEFKMDDDEMFEKVGKSGLVSLYKNSEFKFFEVSCFCRPCRLQKCLKLGMKTTTSRLLNSGCESPLIAENQLKKLTMGANFLKLDADIVEFFGNFGKMEFVDIIEYYFVTVIKWMLRFEEFQKLDRNLQMTLLNSIWHVFMKFHKCSATAMFRKANQNSRPFQRVIRNVCMDFEKAKMDTTWMSDYPHQYVGIYMKSQAIHEEDVIELIEKLNPTDVELTFMFAQTCFQYAGNRFQGEIMNITDRFQQILANDLHKYYTVEMRNPRYLKRIADLMKVNNTIQRSIWEGRPQRELNRVFNVLKIGFSHPQMFEDSAFCTGEVGQIS</sequence>
<dbReference type="GeneID" id="8577989"/>
<keyword evidence="12" id="KW-1185">Reference proteome</keyword>
<dbReference type="OMA" id="KWIMRFD"/>
<dbReference type="GO" id="GO:0003700">
    <property type="term" value="F:DNA-binding transcription factor activity"/>
    <property type="evidence" value="ECO:0007669"/>
    <property type="project" value="InterPro"/>
</dbReference>
<evidence type="ECO:0000256" key="2">
    <source>
        <dbReference type="ARBA" id="ARBA00022723"/>
    </source>
</evidence>
<evidence type="ECO:0000256" key="3">
    <source>
        <dbReference type="ARBA" id="ARBA00022771"/>
    </source>
</evidence>
<evidence type="ECO:0000313" key="13">
    <source>
        <dbReference type="WormBase" id="CBG01227"/>
    </source>
</evidence>
<evidence type="ECO:0000256" key="1">
    <source>
        <dbReference type="ARBA" id="ARBA00005993"/>
    </source>
</evidence>
<dbReference type="eggNOG" id="KOG3575">
    <property type="taxonomic scope" value="Eukaryota"/>
</dbReference>
<proteinExistence type="inferred from homology"/>
<evidence type="ECO:0000259" key="10">
    <source>
        <dbReference type="PROSITE" id="PS51843"/>
    </source>
</evidence>
<feature type="domain" description="NR LBD" evidence="10">
    <location>
        <begin position="322"/>
        <end position="563"/>
    </location>
</feature>
<keyword evidence="4" id="KW-0862">Zinc</keyword>
<evidence type="ECO:0000256" key="9">
    <source>
        <dbReference type="ARBA" id="ARBA00023242"/>
    </source>
</evidence>
<keyword evidence="5" id="KW-0805">Transcription regulation</keyword>
<dbReference type="PANTHER" id="PTHR45680">
    <property type="entry name" value="NUCLEAR HORMONE RECEPTOR FAMILY"/>
    <property type="match status" value="1"/>
</dbReference>
<keyword evidence="6" id="KW-0238">DNA-binding</keyword>
<feature type="domain" description="NR LBD" evidence="10">
    <location>
        <begin position="596"/>
        <end position="847"/>
    </location>
</feature>
<evidence type="ECO:0000313" key="12">
    <source>
        <dbReference type="Proteomes" id="UP000008549"/>
    </source>
</evidence>
<dbReference type="InParanoid" id="A8WPW3"/>
<keyword evidence="2" id="KW-0479">Metal-binding</keyword>
<dbReference type="SMART" id="SM00399">
    <property type="entry name" value="ZnF_C4"/>
    <property type="match status" value="1"/>
</dbReference>
<evidence type="ECO:0000256" key="5">
    <source>
        <dbReference type="ARBA" id="ARBA00023015"/>
    </source>
</evidence>
<dbReference type="HOGENOM" id="CLU_333243_0_0_1"/>
<dbReference type="PANTHER" id="PTHR45680:SF34">
    <property type="entry name" value="NR LBD DOMAIN-CONTAINING PROTEIN-RELATED"/>
    <property type="match status" value="1"/>
</dbReference>
<dbReference type="GO" id="GO:0043565">
    <property type="term" value="F:sequence-specific DNA binding"/>
    <property type="evidence" value="ECO:0007669"/>
    <property type="project" value="InterPro"/>
</dbReference>
<evidence type="ECO:0000256" key="8">
    <source>
        <dbReference type="ARBA" id="ARBA00023170"/>
    </source>
</evidence>
<dbReference type="Gene3D" id="3.30.50.10">
    <property type="entry name" value="Erythroid Transcription Factor GATA-1, subunit A"/>
    <property type="match status" value="1"/>
</dbReference>
<dbReference type="EMBL" id="HE601256">
    <property type="protein sequence ID" value="CAP22521.2"/>
    <property type="molecule type" value="Genomic_DNA"/>
</dbReference>
<accession>A8WPW3</accession>
<dbReference type="SUPFAM" id="SSF48508">
    <property type="entry name" value="Nuclear receptor ligand-binding domain"/>
    <property type="match status" value="3"/>
</dbReference>